<dbReference type="SUPFAM" id="SSF51206">
    <property type="entry name" value="cAMP-binding domain-like"/>
    <property type="match status" value="1"/>
</dbReference>
<evidence type="ECO:0000256" key="4">
    <source>
        <dbReference type="ARBA" id="ARBA00022989"/>
    </source>
</evidence>
<dbReference type="SMART" id="SM00100">
    <property type="entry name" value="cNMP"/>
    <property type="match status" value="1"/>
</dbReference>
<dbReference type="PROSITE" id="PS50042">
    <property type="entry name" value="CNMP_BINDING_3"/>
    <property type="match status" value="1"/>
</dbReference>
<keyword evidence="5" id="KW-0406">Ion transport</keyword>
<dbReference type="InterPro" id="IPR000595">
    <property type="entry name" value="cNMP-bd_dom"/>
</dbReference>
<dbReference type="PROSITE" id="PS00888">
    <property type="entry name" value="CNMP_BINDING_1"/>
    <property type="match status" value="1"/>
</dbReference>
<dbReference type="STRING" id="34508.A0A4U8V596"/>
<evidence type="ECO:0000313" key="12">
    <source>
        <dbReference type="EMBL" id="TMS40245.1"/>
    </source>
</evidence>
<evidence type="ECO:0000256" key="8">
    <source>
        <dbReference type="ARBA" id="ARBA00023303"/>
    </source>
</evidence>
<dbReference type="OrthoDB" id="421226at2759"/>
<dbReference type="GO" id="GO:0030553">
    <property type="term" value="F:cGMP binding"/>
    <property type="evidence" value="ECO:0007669"/>
    <property type="project" value="TreeGrafter"/>
</dbReference>
<reference evidence="12 13" key="1">
    <citation type="journal article" date="2015" name="Genome Biol.">
        <title>Comparative genomics of Steinernema reveals deeply conserved gene regulatory networks.</title>
        <authorList>
            <person name="Dillman A.R."/>
            <person name="Macchietto M."/>
            <person name="Porter C.F."/>
            <person name="Rogers A."/>
            <person name="Williams B."/>
            <person name="Antoshechkin I."/>
            <person name="Lee M.M."/>
            <person name="Goodwin Z."/>
            <person name="Lu X."/>
            <person name="Lewis E.E."/>
            <person name="Goodrich-Blair H."/>
            <person name="Stock S.P."/>
            <person name="Adams B.J."/>
            <person name="Sternberg P.W."/>
            <person name="Mortazavi A."/>
        </authorList>
    </citation>
    <scope>NUCLEOTIDE SEQUENCE [LARGE SCALE GENOMIC DNA]</scope>
    <source>
        <strain evidence="12 13">ALL</strain>
    </source>
</reference>
<dbReference type="InterPro" id="IPR018490">
    <property type="entry name" value="cNMP-bd_dom_sf"/>
</dbReference>
<feature type="region of interest" description="Disordered" evidence="9">
    <location>
        <begin position="694"/>
        <end position="764"/>
    </location>
</feature>
<dbReference type="InterPro" id="IPR005821">
    <property type="entry name" value="Ion_trans_dom"/>
</dbReference>
<dbReference type="FunFam" id="1.10.287.70:FF:000072">
    <property type="entry name" value="Cyclic nucleotide gated channel beta 3"/>
    <property type="match status" value="1"/>
</dbReference>
<dbReference type="PANTHER" id="PTHR45638">
    <property type="entry name" value="CYCLIC NUCLEOTIDE-GATED CATION CHANNEL SUBUNIT A"/>
    <property type="match status" value="1"/>
</dbReference>
<dbReference type="GO" id="GO:0005223">
    <property type="term" value="F:intracellularly cGMP-activated cation channel activity"/>
    <property type="evidence" value="ECO:0007669"/>
    <property type="project" value="TreeGrafter"/>
</dbReference>
<keyword evidence="3 10" id="KW-0812">Transmembrane</keyword>
<dbReference type="SUPFAM" id="SSF81324">
    <property type="entry name" value="Voltage-gated potassium channels"/>
    <property type="match status" value="1"/>
</dbReference>
<organism evidence="12 13">
    <name type="scientific">Steinernema carpocapsae</name>
    <name type="common">Entomopathogenic nematode</name>
    <dbReference type="NCBI Taxonomy" id="34508"/>
    <lineage>
        <taxon>Eukaryota</taxon>
        <taxon>Metazoa</taxon>
        <taxon>Ecdysozoa</taxon>
        <taxon>Nematoda</taxon>
        <taxon>Chromadorea</taxon>
        <taxon>Rhabditida</taxon>
        <taxon>Tylenchina</taxon>
        <taxon>Panagrolaimomorpha</taxon>
        <taxon>Strongyloidoidea</taxon>
        <taxon>Steinernematidae</taxon>
        <taxon>Steinernema</taxon>
    </lineage>
</organism>
<accession>A0A4U8V596</accession>
<dbReference type="PANTHER" id="PTHR45638:SF1">
    <property type="entry name" value="CYCLIC NUCLEOTIDE-GATED ION CHANNEL SUBUNIT B, ISOFORM A"/>
    <property type="match status" value="1"/>
</dbReference>
<evidence type="ECO:0000256" key="7">
    <source>
        <dbReference type="ARBA" id="ARBA00023286"/>
    </source>
</evidence>
<dbReference type="GO" id="GO:0017071">
    <property type="term" value="C:intracellular cyclic nucleotide activated cation channel complex"/>
    <property type="evidence" value="ECO:0007669"/>
    <property type="project" value="TreeGrafter"/>
</dbReference>
<keyword evidence="8" id="KW-0407">Ion channel</keyword>
<gene>
    <name evidence="12" type="ORF">L596_006643</name>
</gene>
<name>A0A4U8V596_STECR</name>
<feature type="transmembrane region" description="Helical" evidence="10">
    <location>
        <begin position="351"/>
        <end position="372"/>
    </location>
</feature>
<dbReference type="CDD" id="cd00038">
    <property type="entry name" value="CAP_ED"/>
    <property type="match status" value="1"/>
</dbReference>
<feature type="transmembrane region" description="Helical" evidence="10">
    <location>
        <begin position="242"/>
        <end position="263"/>
    </location>
</feature>
<feature type="transmembrane region" description="Helical" evidence="10">
    <location>
        <begin position="210"/>
        <end position="230"/>
    </location>
</feature>
<evidence type="ECO:0000256" key="2">
    <source>
        <dbReference type="ARBA" id="ARBA00022448"/>
    </source>
</evidence>
<feature type="compositionally biased region" description="Basic residues" evidence="9">
    <location>
        <begin position="1"/>
        <end position="14"/>
    </location>
</feature>
<evidence type="ECO:0000256" key="10">
    <source>
        <dbReference type="SAM" id="Phobius"/>
    </source>
</evidence>
<evidence type="ECO:0000256" key="1">
    <source>
        <dbReference type="ARBA" id="ARBA00004141"/>
    </source>
</evidence>
<dbReference type="Gene3D" id="1.10.287.70">
    <property type="match status" value="1"/>
</dbReference>
<sequence length="764" mass="88419">MYKNQRKSSAFRRNRVQDEEAIEMSDMPSTSKRDELSTSWMEELSKPSTSKKDRSERSRSPVSSVRIEVEGVERGSLDHLEHSVSIPEGSYPPSEIPSARTDGATSSLLRADTTESDFSFIMREKLHVFARDIQRRTSQVLEDVVRDPSPEPQMPSESDATVEGMEPEPEKKKTTLMELLGLDQGRAEDEDEPTDILCIPRSIDPYSNTYMFWLFIVVSAFLYNAIIIPLRSSYPYQNMIPTYWWLLFDYSADFIYLLDMIIIKPRLQFMKSGISIKSRKQMLGNYLSSSTFRYDVISLLPTDVIYLWTGIVPIWRFVRVLKVTSYWQLFNLLDNSVSNPYVIRITKTFSYMIYLIHCNSCVYYMLSAWQAFGQLPYRINNQYFLNSWVYNNLGNAYIRCFYFTAAVATSTGNNPAPTNVIEYIYMTFSWMMGVFVFALLLGQIRDIVSNANKNRENFRSTMDLALSECKRLQLPKHTIDRVRDWFIYTWEQQKTLDEKKLIEKLPLKLQTDLALSVHFNTLSKVSLFQDCDDALMRDLVLKLRPVIFLPGDMICKKGDVGKEMYIVNQGILEVVGGERNEILFTTLKEGNVFGEISLLAIDGNNRRTANIRSKGYSTLFSLSKEDLNDVMKDYPEAQQLLHRKAQELLNKDKKEVKEKTDDDVRREFEEKCRIRTSIATPRMLETVAKVLNPQSGTTRKLKSAMSTSSSHRNSLKRWSTIPDDFPDESEVSDEEEDEEEEELELDAADDIEVDEDDVDRKKNE</sequence>
<dbReference type="FunFam" id="2.60.120.10:FF:000078">
    <property type="entry name" value="Cyclic nucleotide-gated channel"/>
    <property type="match status" value="1"/>
</dbReference>
<dbReference type="Gene3D" id="2.60.120.10">
    <property type="entry name" value="Jelly Rolls"/>
    <property type="match status" value="1"/>
</dbReference>
<keyword evidence="7" id="KW-1071">Ligand-gated ion channel</keyword>
<keyword evidence="13" id="KW-1185">Reference proteome</keyword>
<dbReference type="Pfam" id="PF00027">
    <property type="entry name" value="cNMP_binding"/>
    <property type="match status" value="1"/>
</dbReference>
<feature type="compositionally biased region" description="Basic and acidic residues" evidence="9">
    <location>
        <begin position="50"/>
        <end position="59"/>
    </location>
</feature>
<dbReference type="InterPro" id="IPR018488">
    <property type="entry name" value="cNMP-bd_CS"/>
</dbReference>
<dbReference type="Pfam" id="PF00520">
    <property type="entry name" value="Ion_trans"/>
    <property type="match status" value="1"/>
</dbReference>
<keyword evidence="6 10" id="KW-0472">Membrane</keyword>
<feature type="domain" description="Cyclic nucleotide-binding" evidence="11">
    <location>
        <begin position="527"/>
        <end position="631"/>
    </location>
</feature>
<feature type="compositionally biased region" description="Polar residues" evidence="9">
    <location>
        <begin position="694"/>
        <end position="712"/>
    </location>
</feature>
<evidence type="ECO:0000256" key="3">
    <source>
        <dbReference type="ARBA" id="ARBA00022692"/>
    </source>
</evidence>
<evidence type="ECO:0000256" key="9">
    <source>
        <dbReference type="SAM" id="MobiDB-lite"/>
    </source>
</evidence>
<feature type="transmembrane region" description="Helical" evidence="10">
    <location>
        <begin position="423"/>
        <end position="442"/>
    </location>
</feature>
<feature type="compositionally biased region" description="Acidic residues" evidence="9">
    <location>
        <begin position="724"/>
        <end position="757"/>
    </location>
</feature>
<evidence type="ECO:0000259" key="11">
    <source>
        <dbReference type="PROSITE" id="PS50042"/>
    </source>
</evidence>
<dbReference type="Gene3D" id="1.10.287.630">
    <property type="entry name" value="Helix hairpin bin"/>
    <property type="match status" value="1"/>
</dbReference>
<dbReference type="GO" id="GO:0005886">
    <property type="term" value="C:plasma membrane"/>
    <property type="evidence" value="ECO:0007669"/>
    <property type="project" value="TreeGrafter"/>
</dbReference>
<comment type="subcellular location">
    <subcellularLocation>
        <location evidence="1">Membrane</location>
        <topology evidence="1">Multi-pass membrane protein</topology>
    </subcellularLocation>
</comment>
<dbReference type="FunFam" id="1.10.287.630:FF:000001">
    <property type="entry name" value="Cyclic nucleotide-gated channel alpha 3"/>
    <property type="match status" value="1"/>
</dbReference>
<dbReference type="GO" id="GO:0005222">
    <property type="term" value="F:intracellularly cAMP-activated cation channel activity"/>
    <property type="evidence" value="ECO:0007669"/>
    <property type="project" value="TreeGrafter"/>
</dbReference>
<dbReference type="PROSITE" id="PS00889">
    <property type="entry name" value="CNMP_BINDING_2"/>
    <property type="match status" value="1"/>
</dbReference>
<keyword evidence="4 10" id="KW-1133">Transmembrane helix</keyword>
<dbReference type="EMBL" id="CM016762">
    <property type="protein sequence ID" value="TMS40245.1"/>
    <property type="molecule type" value="Genomic_DNA"/>
</dbReference>
<feature type="region of interest" description="Disordered" evidence="9">
    <location>
        <begin position="1"/>
        <end position="101"/>
    </location>
</feature>
<keyword evidence="2" id="KW-0813">Transport</keyword>
<dbReference type="AlphaFoldDB" id="A0A4U8V596"/>
<evidence type="ECO:0000256" key="5">
    <source>
        <dbReference type="ARBA" id="ARBA00023065"/>
    </source>
</evidence>
<dbReference type="InterPro" id="IPR050866">
    <property type="entry name" value="CNG_cation_channel"/>
</dbReference>
<reference evidence="12 13" key="2">
    <citation type="journal article" date="2019" name="G3 (Bethesda)">
        <title>Hybrid Assembly of the Genome of the Entomopathogenic Nematode Steinernema carpocapsae Identifies the X-Chromosome.</title>
        <authorList>
            <person name="Serra L."/>
            <person name="Macchietto M."/>
            <person name="Macias-Munoz A."/>
            <person name="McGill C.J."/>
            <person name="Rodriguez I.M."/>
            <person name="Rodriguez B."/>
            <person name="Murad R."/>
            <person name="Mortazavi A."/>
        </authorList>
    </citation>
    <scope>NUCLEOTIDE SEQUENCE [LARGE SCALE GENOMIC DNA]</scope>
    <source>
        <strain evidence="12 13">ALL</strain>
    </source>
</reference>
<proteinExistence type="predicted"/>
<dbReference type="InterPro" id="IPR014710">
    <property type="entry name" value="RmlC-like_jellyroll"/>
</dbReference>
<evidence type="ECO:0000313" key="13">
    <source>
        <dbReference type="Proteomes" id="UP000298663"/>
    </source>
</evidence>
<feature type="compositionally biased region" description="Basic and acidic residues" evidence="9">
    <location>
        <begin position="67"/>
        <end position="82"/>
    </location>
</feature>
<dbReference type="GO" id="GO:0044877">
    <property type="term" value="F:protein-containing complex binding"/>
    <property type="evidence" value="ECO:0007669"/>
    <property type="project" value="TreeGrafter"/>
</dbReference>
<feature type="region of interest" description="Disordered" evidence="9">
    <location>
        <begin position="144"/>
        <end position="170"/>
    </location>
</feature>
<dbReference type="Proteomes" id="UP000298663">
    <property type="component" value="Chromosome X"/>
</dbReference>
<evidence type="ECO:0000256" key="6">
    <source>
        <dbReference type="ARBA" id="ARBA00023136"/>
    </source>
</evidence>
<protein>
    <recommendedName>
        <fullName evidence="11">Cyclic nucleotide-binding domain-containing protein</fullName>
    </recommendedName>
</protein>